<evidence type="ECO:0000313" key="16">
    <source>
        <dbReference type="Proteomes" id="UP000018291"/>
    </source>
</evidence>
<keyword evidence="10 11" id="KW-0234">DNA repair</keyword>
<dbReference type="InterPro" id="IPR020568">
    <property type="entry name" value="Ribosomal_Su5_D2-typ_SF"/>
</dbReference>
<evidence type="ECO:0000256" key="5">
    <source>
        <dbReference type="ARBA" id="ARBA00022801"/>
    </source>
</evidence>
<dbReference type="GO" id="GO:0140664">
    <property type="term" value="F:ATP-dependent DNA damage sensor activity"/>
    <property type="evidence" value="ECO:0007669"/>
    <property type="project" value="InterPro"/>
</dbReference>
<keyword evidence="2 11" id="KW-0547">Nucleotide-binding</keyword>
<comment type="caution">
    <text evidence="15">The sequence shown here is derived from an EMBL/GenBank/DDBJ whole genome shotgun (WGS) entry which is preliminary data.</text>
</comment>
<evidence type="ECO:0000256" key="4">
    <source>
        <dbReference type="ARBA" id="ARBA00022771"/>
    </source>
</evidence>
<dbReference type="SUPFAM" id="SSF52540">
    <property type="entry name" value="P-loop containing nucleoside triphosphate hydrolases"/>
    <property type="match status" value="1"/>
</dbReference>
<evidence type="ECO:0000256" key="13">
    <source>
        <dbReference type="RuleBase" id="RU003555"/>
    </source>
</evidence>
<accession>R4Z2Z8</accession>
<keyword evidence="15" id="KW-0489">Methyltransferase</keyword>
<dbReference type="RefSeq" id="WP_012224895.1">
    <property type="nucleotide sequence ID" value="NZ_HG422565.1"/>
</dbReference>
<dbReference type="Gene3D" id="3.30.230.10">
    <property type="match status" value="1"/>
</dbReference>
<dbReference type="GO" id="GO:0005829">
    <property type="term" value="C:cytosol"/>
    <property type="evidence" value="ECO:0007669"/>
    <property type="project" value="TreeGrafter"/>
</dbReference>
<dbReference type="eggNOG" id="COG1066">
    <property type="taxonomic scope" value="Bacteria"/>
</dbReference>
<dbReference type="SUPFAM" id="SSF54211">
    <property type="entry name" value="Ribosomal protein S5 domain 2-like"/>
    <property type="match status" value="1"/>
</dbReference>
<gene>
    <name evidence="11 15" type="primary">radA</name>
    <name evidence="15" type="ORF">BN381_150080</name>
</gene>
<reference evidence="15 16" key="1">
    <citation type="journal article" date="2013" name="ISME J.">
        <title>Metabolic model for the filamentous 'Candidatus Microthrix parvicella' based on genomic and metagenomic analyses.</title>
        <authorList>
            <person name="Jon McIlroy S."/>
            <person name="Kristiansen R."/>
            <person name="Albertsen M."/>
            <person name="Michael Karst S."/>
            <person name="Rossetti S."/>
            <person name="Lund Nielsen J."/>
            <person name="Tandoi V."/>
            <person name="James Seviour R."/>
            <person name="Nielsen P.H."/>
        </authorList>
    </citation>
    <scope>NUCLEOTIDE SEQUENCE [LARGE SCALE GENOMIC DNA]</scope>
    <source>
        <strain evidence="15 16">RN1</strain>
    </source>
</reference>
<dbReference type="OrthoDB" id="9803906at2"/>
<feature type="domain" description="RecA family profile 1" evidence="14">
    <location>
        <begin position="66"/>
        <end position="215"/>
    </location>
</feature>
<keyword evidence="15" id="KW-0808">Transferase</keyword>
<dbReference type="GO" id="GO:0005524">
    <property type="term" value="F:ATP binding"/>
    <property type="evidence" value="ECO:0007669"/>
    <property type="project" value="UniProtKB-UniRule"/>
</dbReference>
<name>R4Z2Z8_9ACTN</name>
<dbReference type="Pfam" id="PF13481">
    <property type="entry name" value="AAA_25"/>
    <property type="match status" value="1"/>
</dbReference>
<comment type="function">
    <text evidence="13">DNA-dependent ATPase involved in processing of recombination intermediates, plays a role in repairing DNA breaks. Stimulates the branch migration of RecA-mediated strand transfer reactions, allowing the 3' invading strand to extend heteroduplex DNA faster. Binds ssDNA in the presence of ADP but not other nucleotides, has ATPase activity that is stimulated by ssDNA and various branched DNA structures, but inhibited by SSB. Does not have RecA's homology-searching function.</text>
</comment>
<organism evidence="15 16">
    <name type="scientific">Candidatus Neomicrothrix parvicella RN1</name>
    <dbReference type="NCBI Taxonomy" id="1229780"/>
    <lineage>
        <taxon>Bacteria</taxon>
        <taxon>Bacillati</taxon>
        <taxon>Actinomycetota</taxon>
        <taxon>Acidimicrobiia</taxon>
        <taxon>Acidimicrobiales</taxon>
        <taxon>Microthrixaceae</taxon>
        <taxon>Candidatus Neomicrothrix</taxon>
    </lineage>
</organism>
<evidence type="ECO:0000313" key="15">
    <source>
        <dbReference type="EMBL" id="CCM62967.1"/>
    </source>
</evidence>
<dbReference type="GO" id="GO:0008270">
    <property type="term" value="F:zinc ion binding"/>
    <property type="evidence" value="ECO:0007669"/>
    <property type="project" value="UniProtKB-KW"/>
</dbReference>
<dbReference type="InterPro" id="IPR020588">
    <property type="entry name" value="RecA_ATP-bd"/>
</dbReference>
<dbReference type="InterPro" id="IPR003593">
    <property type="entry name" value="AAA+_ATPase"/>
</dbReference>
<dbReference type="GO" id="GO:0003684">
    <property type="term" value="F:damaged DNA binding"/>
    <property type="evidence" value="ECO:0007669"/>
    <property type="project" value="InterPro"/>
</dbReference>
<proteinExistence type="inferred from homology"/>
<dbReference type="HOGENOM" id="CLU_018264_0_1_11"/>
<dbReference type="Pfam" id="PF13541">
    <property type="entry name" value="ChlI"/>
    <property type="match status" value="1"/>
</dbReference>
<keyword evidence="7 11" id="KW-0067">ATP-binding</keyword>
<dbReference type="PRINTS" id="PR01874">
    <property type="entry name" value="DNAREPAIRADA"/>
</dbReference>
<comment type="function">
    <text evidence="11">Plays a role in repairing double-strand DNA breaks, probably involving stabilizing or processing branched DNA or blocked replication forks.</text>
</comment>
<evidence type="ECO:0000256" key="12">
    <source>
        <dbReference type="NCBIfam" id="TIGR00416"/>
    </source>
</evidence>
<evidence type="ECO:0000256" key="6">
    <source>
        <dbReference type="ARBA" id="ARBA00022833"/>
    </source>
</evidence>
<protein>
    <recommendedName>
        <fullName evidence="11 12">DNA repair protein RadA</fullName>
    </recommendedName>
</protein>
<dbReference type="GO" id="GO:0008168">
    <property type="term" value="F:methyltransferase activity"/>
    <property type="evidence" value="ECO:0007669"/>
    <property type="project" value="UniProtKB-KW"/>
</dbReference>
<dbReference type="PROSITE" id="PS50162">
    <property type="entry name" value="RECA_2"/>
    <property type="match status" value="1"/>
</dbReference>
<dbReference type="Proteomes" id="UP000018291">
    <property type="component" value="Unassembled WGS sequence"/>
</dbReference>
<dbReference type="GO" id="GO:0016787">
    <property type="term" value="F:hydrolase activity"/>
    <property type="evidence" value="ECO:0007669"/>
    <property type="project" value="UniProtKB-KW"/>
</dbReference>
<keyword evidence="1 11" id="KW-0479">Metal-binding</keyword>
<dbReference type="STRING" id="1229780.BN381_150080"/>
<evidence type="ECO:0000256" key="8">
    <source>
        <dbReference type="ARBA" id="ARBA00023016"/>
    </source>
</evidence>
<dbReference type="Pfam" id="PF18073">
    <property type="entry name" value="Zn_ribbon_LapB"/>
    <property type="match status" value="1"/>
</dbReference>
<dbReference type="SMART" id="SM00382">
    <property type="entry name" value="AAA"/>
    <property type="match status" value="1"/>
</dbReference>
<comment type="similarity">
    <text evidence="11 13">Belongs to the RecA family. RadA subfamily.</text>
</comment>
<evidence type="ECO:0000256" key="2">
    <source>
        <dbReference type="ARBA" id="ARBA00022741"/>
    </source>
</evidence>
<dbReference type="InterPro" id="IPR014721">
    <property type="entry name" value="Ribsml_uS5_D2-typ_fold_subgr"/>
</dbReference>
<dbReference type="EMBL" id="CANL01000007">
    <property type="protein sequence ID" value="CCM62967.1"/>
    <property type="molecule type" value="Genomic_DNA"/>
</dbReference>
<keyword evidence="5" id="KW-0378">Hydrolase</keyword>
<keyword evidence="4 13" id="KW-0863">Zinc-finger</keyword>
<evidence type="ECO:0000256" key="3">
    <source>
        <dbReference type="ARBA" id="ARBA00022763"/>
    </source>
</evidence>
<comment type="domain">
    <text evidence="11">The middle region has homology to RecA with ATPase motifs including the RadA KNRFG motif, while the C-terminus is homologous to Lon protease.</text>
</comment>
<dbReference type="InterPro" id="IPR027417">
    <property type="entry name" value="P-loop_NTPase"/>
</dbReference>
<dbReference type="PANTHER" id="PTHR32472">
    <property type="entry name" value="DNA REPAIR PROTEIN RADA"/>
    <property type="match status" value="1"/>
</dbReference>
<sequence>MASKPSSSPVFRCLACGHEAHKWTGRCGGCGDWNSLTEELSAPLDNHPIPHVPGTVRAIGDVPEVSDPQLTTGIGELDRTLGGGFTGASVSLIGGEPGVGKSTLLLQAAAGVARSGRTVLYVTAEESANQLKRRAQRLDAICDDLFVLAETRLEVVLARLAETTPALVVVDSVHTLFDDRVSGVPGSVTQVREATNALVAAARRSGAAVVLVGHVTKDGGLAGPRVLEHTVDTVMHFEGDRDGALRLLRVIKHRFGATDRVGMFRMTKRGIESLDDPSGLLLADRQAGVPGSAVVAVLEGHRPVLVEVQALVSPRPAGSGGFGTRTVTGLVPRRIDLILAVLAQRAQLDLSSADVFVSVAGGLTVREPAADLAIAAAVVSSATLRAVPGDVMMLGEVGLTGELRSVPEPSRRISEAARLGFSRIVAPRDRSVRPAGGEVEWARSARLQQVATLGEAMHAMSLQDAGLRAV</sequence>
<dbReference type="HAMAP" id="MF_01498">
    <property type="entry name" value="RadA_bact"/>
    <property type="match status" value="1"/>
</dbReference>
<dbReference type="InterPro" id="IPR041166">
    <property type="entry name" value="Rubredoxin_2"/>
</dbReference>
<dbReference type="AlphaFoldDB" id="R4Z2Z8"/>
<dbReference type="PANTHER" id="PTHR32472:SF10">
    <property type="entry name" value="DNA REPAIR PROTEIN RADA-LIKE PROTEIN"/>
    <property type="match status" value="1"/>
</dbReference>
<keyword evidence="3 11" id="KW-0227">DNA damage</keyword>
<evidence type="ECO:0000256" key="1">
    <source>
        <dbReference type="ARBA" id="ARBA00022723"/>
    </source>
</evidence>
<evidence type="ECO:0000256" key="7">
    <source>
        <dbReference type="ARBA" id="ARBA00022840"/>
    </source>
</evidence>
<keyword evidence="8 11" id="KW-0346">Stress response</keyword>
<evidence type="ECO:0000256" key="11">
    <source>
        <dbReference type="HAMAP-Rule" id="MF_01498"/>
    </source>
</evidence>
<evidence type="ECO:0000259" key="14">
    <source>
        <dbReference type="PROSITE" id="PS50162"/>
    </source>
</evidence>
<dbReference type="InterPro" id="IPR004504">
    <property type="entry name" value="DNA_repair_RadA"/>
</dbReference>
<keyword evidence="6 13" id="KW-0862">Zinc</keyword>
<keyword evidence="9 11" id="KW-0238">DNA-binding</keyword>
<keyword evidence="16" id="KW-1185">Reference proteome</keyword>
<comment type="caution">
    <text evidence="11">Lacks conserved residue(s) required for the propagation of feature annotation.</text>
</comment>
<dbReference type="GO" id="GO:0000725">
    <property type="term" value="P:recombinational repair"/>
    <property type="evidence" value="ECO:0007669"/>
    <property type="project" value="UniProtKB-UniRule"/>
</dbReference>
<evidence type="ECO:0000256" key="9">
    <source>
        <dbReference type="ARBA" id="ARBA00023125"/>
    </source>
</evidence>
<feature type="region of interest" description="Lon-protease-like" evidence="11">
    <location>
        <begin position="354"/>
        <end position="470"/>
    </location>
</feature>
<dbReference type="Gene3D" id="3.40.50.300">
    <property type="entry name" value="P-loop containing nucleotide triphosphate hydrolases"/>
    <property type="match status" value="1"/>
</dbReference>
<dbReference type="NCBIfam" id="TIGR00416">
    <property type="entry name" value="sms"/>
    <property type="match status" value="1"/>
</dbReference>
<dbReference type="GO" id="GO:0032259">
    <property type="term" value="P:methylation"/>
    <property type="evidence" value="ECO:0007669"/>
    <property type="project" value="UniProtKB-KW"/>
</dbReference>
<feature type="binding site" evidence="11">
    <location>
        <begin position="95"/>
        <end position="102"/>
    </location>
    <ligand>
        <name>ATP</name>
        <dbReference type="ChEBI" id="CHEBI:30616"/>
    </ligand>
</feature>
<evidence type="ECO:0000256" key="10">
    <source>
        <dbReference type="ARBA" id="ARBA00023204"/>
    </source>
</evidence>